<dbReference type="Proteomes" id="UP000186922">
    <property type="component" value="Unassembled WGS sequence"/>
</dbReference>
<protein>
    <recommendedName>
        <fullName evidence="4">2-oxoisovalerate dehydrogenase subunit alpha</fullName>
        <ecNumber evidence="4">1.2.4.4</ecNumber>
    </recommendedName>
    <alternativeName>
        <fullName evidence="4">Branched-chain alpha-keto acid dehydrogenase E1 component alpha chain</fullName>
    </alternativeName>
</protein>
<dbReference type="Pfam" id="PF00676">
    <property type="entry name" value="E1_dh"/>
    <property type="match status" value="1"/>
</dbReference>
<comment type="catalytic activity">
    <reaction evidence="4">
        <text>N(6)-[(R)-lipoyl]-L-lysyl-[protein] + 3-methyl-2-oxobutanoate + H(+) = N(6)-[(R)-S(8)-2-methylpropanoyldihydrolipoyl]-L-lysyl-[protein] + CO2</text>
        <dbReference type="Rhea" id="RHEA:13457"/>
        <dbReference type="Rhea" id="RHEA-COMP:10474"/>
        <dbReference type="Rhea" id="RHEA-COMP:10497"/>
        <dbReference type="ChEBI" id="CHEBI:11851"/>
        <dbReference type="ChEBI" id="CHEBI:15378"/>
        <dbReference type="ChEBI" id="CHEBI:16526"/>
        <dbReference type="ChEBI" id="CHEBI:83099"/>
        <dbReference type="ChEBI" id="CHEBI:83142"/>
        <dbReference type="EC" id="1.2.4.4"/>
    </reaction>
</comment>
<dbReference type="InterPro" id="IPR001017">
    <property type="entry name" value="DH_E1"/>
</dbReference>
<evidence type="ECO:0000256" key="1">
    <source>
        <dbReference type="ARBA" id="ARBA00008646"/>
    </source>
</evidence>
<evidence type="ECO:0000256" key="4">
    <source>
        <dbReference type="RuleBase" id="RU365014"/>
    </source>
</evidence>
<comment type="function">
    <text evidence="4">The branched-chain alpha-keto dehydrogenase complex catalyzes the overall conversion of alpha-keto acids to acyl-CoA and CO(2). It contains multiple copies of three enzymatic components: branched-chain alpha-keto acid decarboxylase (E1), lipoamide acyltransferase (E2) and lipoamide dehydrogenase (E3).</text>
</comment>
<keyword evidence="3 4" id="KW-0560">Oxidoreductase</keyword>
<comment type="caution">
    <text evidence="7">The sequence shown here is derived from an EMBL/GenBank/DDBJ whole genome shotgun (WGS) entry which is preliminary data.</text>
</comment>
<evidence type="ECO:0000313" key="7">
    <source>
        <dbReference type="EMBL" id="GAV08975.1"/>
    </source>
</evidence>
<evidence type="ECO:0000259" key="6">
    <source>
        <dbReference type="Pfam" id="PF00676"/>
    </source>
</evidence>
<dbReference type="GO" id="GO:0003863">
    <property type="term" value="F:branched-chain 2-oxo acid dehydrogenase activity"/>
    <property type="evidence" value="ECO:0007669"/>
    <property type="project" value="UniProtKB-EC"/>
</dbReference>
<comment type="cofactor">
    <cofactor evidence="4">
        <name>thiamine diphosphate</name>
        <dbReference type="ChEBI" id="CHEBI:58937"/>
    </cofactor>
</comment>
<sequence>MPEEPPYRIEHHSTSDDSSAYRSVDEVKYWDKEDNPIARFRRYITQKGYWNDEKETQWKDQAKKQVMQAFQRAEHKKKPSPEELFNDVYDELPWHLQKQRKEMMDFVRSNPEHYPLKEHAKMGAA</sequence>
<reference evidence="7 8" key="1">
    <citation type="journal article" date="2016" name="Nat. Commun.">
        <title>Extremotolerant tardigrade genome and improved radiotolerance of human cultured cells by tardigrade-unique protein.</title>
        <authorList>
            <person name="Hashimoto T."/>
            <person name="Horikawa D.D."/>
            <person name="Saito Y."/>
            <person name="Kuwahara H."/>
            <person name="Kozuka-Hata H."/>
            <person name="Shin-I T."/>
            <person name="Minakuchi Y."/>
            <person name="Ohishi K."/>
            <person name="Motoyama A."/>
            <person name="Aizu T."/>
            <person name="Enomoto A."/>
            <person name="Kondo K."/>
            <person name="Tanaka S."/>
            <person name="Hara Y."/>
            <person name="Koshikawa S."/>
            <person name="Sagara H."/>
            <person name="Miura T."/>
            <person name="Yokobori S."/>
            <person name="Miyagawa K."/>
            <person name="Suzuki Y."/>
            <person name="Kubo T."/>
            <person name="Oyama M."/>
            <person name="Kohara Y."/>
            <person name="Fujiyama A."/>
            <person name="Arakawa K."/>
            <person name="Katayama T."/>
            <person name="Toyoda A."/>
            <person name="Kunieda T."/>
        </authorList>
    </citation>
    <scope>NUCLEOTIDE SEQUENCE [LARGE SCALE GENOMIC DNA]</scope>
    <source>
        <strain evidence="7 8">YOKOZUNA-1</strain>
    </source>
</reference>
<evidence type="ECO:0000256" key="3">
    <source>
        <dbReference type="ARBA" id="ARBA00023002"/>
    </source>
</evidence>
<dbReference type="AlphaFoldDB" id="A0A1D1W6C7"/>
<keyword evidence="8" id="KW-1185">Reference proteome</keyword>
<dbReference type="EMBL" id="BDGG01000019">
    <property type="protein sequence ID" value="GAV08975.1"/>
    <property type="molecule type" value="Genomic_DNA"/>
</dbReference>
<dbReference type="PANTHER" id="PTHR43380">
    <property type="entry name" value="2-OXOISOVALERATE DEHYDROGENASE SUBUNIT ALPHA, MITOCHONDRIAL"/>
    <property type="match status" value="1"/>
</dbReference>
<keyword evidence="2" id="KW-0809">Transit peptide</keyword>
<feature type="domain" description="Dehydrogenase E1 component" evidence="6">
    <location>
        <begin position="7"/>
        <end position="82"/>
    </location>
</feature>
<name>A0A1D1W6C7_RAMVA</name>
<gene>
    <name evidence="7" type="primary">RvY_18587-1</name>
    <name evidence="7" type="synonym">RvY_18587.1</name>
    <name evidence="7" type="ORF">RvY_18587</name>
</gene>
<organism evidence="7 8">
    <name type="scientific">Ramazzottius varieornatus</name>
    <name type="common">Water bear</name>
    <name type="synonym">Tardigrade</name>
    <dbReference type="NCBI Taxonomy" id="947166"/>
    <lineage>
        <taxon>Eukaryota</taxon>
        <taxon>Metazoa</taxon>
        <taxon>Ecdysozoa</taxon>
        <taxon>Tardigrada</taxon>
        <taxon>Eutardigrada</taxon>
        <taxon>Parachela</taxon>
        <taxon>Hypsibioidea</taxon>
        <taxon>Ramazzottiidae</taxon>
        <taxon>Ramazzottius</taxon>
    </lineage>
</organism>
<evidence type="ECO:0000313" key="8">
    <source>
        <dbReference type="Proteomes" id="UP000186922"/>
    </source>
</evidence>
<dbReference type="PANTHER" id="PTHR43380:SF1">
    <property type="entry name" value="2-OXOISOVALERATE DEHYDROGENASE SUBUNIT ALPHA, MITOCHONDRIAL"/>
    <property type="match status" value="1"/>
</dbReference>
<keyword evidence="4" id="KW-0786">Thiamine pyrophosphate</keyword>
<feature type="compositionally biased region" description="Basic and acidic residues" evidence="5">
    <location>
        <begin position="1"/>
        <end position="15"/>
    </location>
</feature>
<evidence type="ECO:0000256" key="2">
    <source>
        <dbReference type="ARBA" id="ARBA00022946"/>
    </source>
</evidence>
<accession>A0A1D1W6C7</accession>
<dbReference type="EC" id="1.2.4.4" evidence="4"/>
<comment type="similarity">
    <text evidence="1 4">Belongs to the BCKDHA family.</text>
</comment>
<dbReference type="SUPFAM" id="SSF52518">
    <property type="entry name" value="Thiamin diphosphate-binding fold (THDP-binding)"/>
    <property type="match status" value="1"/>
</dbReference>
<proteinExistence type="inferred from homology"/>
<dbReference type="OrthoDB" id="3845at2759"/>
<feature type="region of interest" description="Disordered" evidence="5">
    <location>
        <begin position="1"/>
        <end position="20"/>
    </location>
</feature>
<dbReference type="STRING" id="947166.A0A1D1W6C7"/>
<dbReference type="Gene3D" id="3.40.50.970">
    <property type="match status" value="1"/>
</dbReference>
<dbReference type="InterPro" id="IPR029061">
    <property type="entry name" value="THDP-binding"/>
</dbReference>
<evidence type="ECO:0000256" key="5">
    <source>
        <dbReference type="SAM" id="MobiDB-lite"/>
    </source>
</evidence>
<dbReference type="InterPro" id="IPR050771">
    <property type="entry name" value="Alpha-ketoacid_DH_E1_comp"/>
</dbReference>
<dbReference type="GO" id="GO:0009083">
    <property type="term" value="P:branched-chain amino acid catabolic process"/>
    <property type="evidence" value="ECO:0007669"/>
    <property type="project" value="TreeGrafter"/>
</dbReference>